<evidence type="ECO:0000256" key="2">
    <source>
        <dbReference type="ARBA" id="ARBA00004687"/>
    </source>
</evidence>
<evidence type="ECO:0000256" key="6">
    <source>
        <dbReference type="ARBA" id="ARBA00022824"/>
    </source>
</evidence>
<dbReference type="GO" id="GO:0042765">
    <property type="term" value="C:GPI-anchor transamidase complex"/>
    <property type="evidence" value="ECO:0007669"/>
    <property type="project" value="InterPro"/>
</dbReference>
<evidence type="ECO:0000256" key="3">
    <source>
        <dbReference type="ARBA" id="ARBA00005316"/>
    </source>
</evidence>
<dbReference type="OMA" id="AEHKYAV"/>
<name>A0A8B8HR67_VANTA</name>
<evidence type="ECO:0000313" key="11">
    <source>
        <dbReference type="Proteomes" id="UP001652626"/>
    </source>
</evidence>
<evidence type="ECO:0000256" key="8">
    <source>
        <dbReference type="ARBA" id="ARBA00023136"/>
    </source>
</evidence>
<comment type="similarity">
    <text evidence="3">Belongs to the PIGS family.</text>
</comment>
<reference evidence="12" key="1">
    <citation type="submission" date="2025-08" db="UniProtKB">
        <authorList>
            <consortium name="RefSeq"/>
        </authorList>
    </citation>
    <scope>IDENTIFICATION</scope>
    <source>
        <tissue evidence="12">Whole body</tissue>
    </source>
</reference>
<keyword evidence="5 10" id="KW-0812">Transmembrane</keyword>
<keyword evidence="11" id="KW-1185">Reference proteome</keyword>
<comment type="pathway">
    <text evidence="2">Glycolipid biosynthesis; glycosylphosphatidylinositol-anchor biosynthesis.</text>
</comment>
<dbReference type="PANTHER" id="PTHR21072">
    <property type="entry name" value="GPI TRANSAMIDASE COMPONENT PIG-S"/>
    <property type="match status" value="1"/>
</dbReference>
<evidence type="ECO:0000313" key="12">
    <source>
        <dbReference type="RefSeq" id="XP_026487110.2"/>
    </source>
</evidence>
<comment type="subcellular location">
    <subcellularLocation>
        <location evidence="1">Endoplasmic reticulum membrane</location>
        <topology evidence="1">Multi-pass membrane protein</topology>
    </subcellularLocation>
</comment>
<dbReference type="Proteomes" id="UP001652626">
    <property type="component" value="Chromosome 21"/>
</dbReference>
<keyword evidence="7 10" id="KW-1133">Transmembrane helix</keyword>
<sequence length="522" mass="59088">MSKHDTKSETEEANRMWASASFVGVLIIIGLPLWWKTTEVYRVALPYDKINAFETDSHYISTELTVLANDDETAQEVARQIEKAFQESDVIKLKITKKIIPNKLQHLLDSVADEQEALEDVGAAFNIKKHNTFYVVQRKPLYQDVWVGTERVAFFRDIKACSTIVKVLEKWIYQPSVLIGARSEIADAARQVRFPSGPGYHVVLSVVHPRPQELKVNFNARDAIEDYIGSFVDELTELHNFTLKSQWLHLLDFDFEATEVPGGRVAGAERLPLLLTRLEERAATHVSERPTLNLALYVVPCRLAPLALQRYDKEIPPPVQAFMSPKWGGVVFGNPTPEECEKQVYTPPVNLIMGTFLSQLRKLLGITDKEAQAGARLEALRRAAPRAWERDALLRLRALQQLASAETSLRSLAKLLGEISNIVINDEVGASINLAVESIHRATEHMEKADLLEAHRYSQRAFLAAETAFMEPSLLALLYFPDDQKYAIYIPLFLPIMFPVVLSLKNLLLWFRGKPVHKEKTD</sequence>
<evidence type="ECO:0000256" key="7">
    <source>
        <dbReference type="ARBA" id="ARBA00022989"/>
    </source>
</evidence>
<feature type="transmembrane region" description="Helical" evidence="10">
    <location>
        <begin position="16"/>
        <end position="35"/>
    </location>
</feature>
<evidence type="ECO:0000256" key="10">
    <source>
        <dbReference type="SAM" id="Phobius"/>
    </source>
</evidence>
<dbReference type="RefSeq" id="XP_026487110.2">
    <property type="nucleotide sequence ID" value="XM_026631325.2"/>
</dbReference>
<proteinExistence type="inferred from homology"/>
<dbReference type="GO" id="GO:0016255">
    <property type="term" value="P:attachment of GPI anchor to protein"/>
    <property type="evidence" value="ECO:0007669"/>
    <property type="project" value="InterPro"/>
</dbReference>
<keyword evidence="4" id="KW-0337">GPI-anchor biosynthesis</keyword>
<keyword evidence="9" id="KW-0325">Glycoprotein</keyword>
<evidence type="ECO:0000256" key="9">
    <source>
        <dbReference type="ARBA" id="ARBA00023180"/>
    </source>
</evidence>
<gene>
    <name evidence="12" type="primary">Pig-s</name>
</gene>
<dbReference type="PANTHER" id="PTHR21072:SF13">
    <property type="entry name" value="GPI TRANSAMIDASE COMPONENT PIG-S"/>
    <property type="match status" value="1"/>
</dbReference>
<accession>A0A8B8HR67</accession>
<evidence type="ECO:0000256" key="4">
    <source>
        <dbReference type="ARBA" id="ARBA00022502"/>
    </source>
</evidence>
<keyword evidence="8 10" id="KW-0472">Membrane</keyword>
<evidence type="ECO:0000256" key="1">
    <source>
        <dbReference type="ARBA" id="ARBA00004477"/>
    </source>
</evidence>
<dbReference type="OrthoDB" id="28748at2759"/>
<dbReference type="GeneID" id="113394126"/>
<dbReference type="AlphaFoldDB" id="A0A8B8HR67"/>
<dbReference type="GO" id="GO:0006506">
    <property type="term" value="P:GPI anchor biosynthetic process"/>
    <property type="evidence" value="ECO:0007669"/>
    <property type="project" value="UniProtKB-UniPathway"/>
</dbReference>
<evidence type="ECO:0000256" key="5">
    <source>
        <dbReference type="ARBA" id="ARBA00022692"/>
    </source>
</evidence>
<feature type="transmembrane region" description="Helical" evidence="10">
    <location>
        <begin position="486"/>
        <end position="511"/>
    </location>
</feature>
<protein>
    <submittedName>
        <fullName evidence="12">GPI transamidase component PIG-S isoform X1</fullName>
    </submittedName>
</protein>
<dbReference type="UniPathway" id="UPA00196"/>
<dbReference type="InterPro" id="IPR019540">
    <property type="entry name" value="PtdIno-glycan_biosynth_class_S"/>
</dbReference>
<organism evidence="11 12">
    <name type="scientific">Vanessa tameamea</name>
    <name type="common">Kamehameha butterfly</name>
    <dbReference type="NCBI Taxonomy" id="334116"/>
    <lineage>
        <taxon>Eukaryota</taxon>
        <taxon>Metazoa</taxon>
        <taxon>Ecdysozoa</taxon>
        <taxon>Arthropoda</taxon>
        <taxon>Hexapoda</taxon>
        <taxon>Insecta</taxon>
        <taxon>Pterygota</taxon>
        <taxon>Neoptera</taxon>
        <taxon>Endopterygota</taxon>
        <taxon>Lepidoptera</taxon>
        <taxon>Glossata</taxon>
        <taxon>Ditrysia</taxon>
        <taxon>Papilionoidea</taxon>
        <taxon>Nymphalidae</taxon>
        <taxon>Nymphalinae</taxon>
        <taxon>Vanessa</taxon>
    </lineage>
</organism>
<keyword evidence="6" id="KW-0256">Endoplasmic reticulum</keyword>
<dbReference type="Pfam" id="PF10510">
    <property type="entry name" value="PIG-S"/>
    <property type="match status" value="1"/>
</dbReference>